<organism evidence="5 6">
    <name type="scientific">Cytobacillus citreus</name>
    <dbReference type="NCBI Taxonomy" id="2833586"/>
    <lineage>
        <taxon>Bacteria</taxon>
        <taxon>Bacillati</taxon>
        <taxon>Bacillota</taxon>
        <taxon>Bacilli</taxon>
        <taxon>Bacillales</taxon>
        <taxon>Bacillaceae</taxon>
        <taxon>Cytobacillus</taxon>
    </lineage>
</organism>
<evidence type="ECO:0000256" key="4">
    <source>
        <dbReference type="SAM" id="Phobius"/>
    </source>
</evidence>
<dbReference type="Gene3D" id="3.30.700.10">
    <property type="entry name" value="Glycoprotein, Type 4 Pilin"/>
    <property type="match status" value="1"/>
</dbReference>
<evidence type="ECO:0000256" key="2">
    <source>
        <dbReference type="ARBA" id="ARBA00022481"/>
    </source>
</evidence>
<sequence length="148" mass="16088">MLKKIGQRLKDQRGLTLVELLAVVVILGIIAAIAVPAIGNIIENSKKDAHIANALQLQNASKLYFVENPSATSPVTLDDLIKAGFVETIQDPSDTKEIYDKSATTVAVSENTTTKEKEYKVTIKGKSTTYIKGSKKASELQRSDVELK</sequence>
<dbReference type="InterPro" id="IPR045584">
    <property type="entry name" value="Pilin-like"/>
</dbReference>
<dbReference type="NCBIfam" id="TIGR02532">
    <property type="entry name" value="IV_pilin_GFxxxE"/>
    <property type="match status" value="1"/>
</dbReference>
<evidence type="ECO:0000256" key="3">
    <source>
        <dbReference type="ARBA" id="ARBA00023287"/>
    </source>
</evidence>
<dbReference type="SUPFAM" id="SSF54523">
    <property type="entry name" value="Pili subunits"/>
    <property type="match status" value="1"/>
</dbReference>
<dbReference type="Pfam" id="PF07963">
    <property type="entry name" value="N_methyl"/>
    <property type="match status" value="1"/>
</dbReference>
<dbReference type="RefSeq" id="WP_213102903.1">
    <property type="nucleotide sequence ID" value="NZ_JAGYPM010000003.1"/>
</dbReference>
<accession>A0ABS5NUG5</accession>
<keyword evidence="4" id="KW-1133">Transmembrane helix</keyword>
<keyword evidence="2" id="KW-0488">Methylation</keyword>
<dbReference type="InterPro" id="IPR000983">
    <property type="entry name" value="Bac_GSPG_pilin"/>
</dbReference>
<gene>
    <name evidence="5" type="ORF">KHA94_14875</name>
</gene>
<keyword evidence="4" id="KW-0472">Membrane</keyword>
<keyword evidence="3" id="KW-0178">Competence</keyword>
<keyword evidence="6" id="KW-1185">Reference proteome</keyword>
<evidence type="ECO:0000256" key="1">
    <source>
        <dbReference type="ARBA" id="ARBA00004241"/>
    </source>
</evidence>
<dbReference type="EMBL" id="JAGYPM010000003">
    <property type="protein sequence ID" value="MBS4191471.1"/>
    <property type="molecule type" value="Genomic_DNA"/>
</dbReference>
<dbReference type="PRINTS" id="PR00813">
    <property type="entry name" value="BCTERIALGSPG"/>
</dbReference>
<reference evidence="5 6" key="1">
    <citation type="submission" date="2021-05" db="EMBL/GenBank/DDBJ databases">
        <title>Novel Bacillus species.</title>
        <authorList>
            <person name="Liu G."/>
        </authorList>
    </citation>
    <scope>NUCLEOTIDE SEQUENCE [LARGE SCALE GENOMIC DNA]</scope>
    <source>
        <strain evidence="5 6">FJAT-49705</strain>
    </source>
</reference>
<protein>
    <submittedName>
        <fullName evidence="5">Prepilin-type N-terminal cleavage/methylation domain-containing protein</fullName>
    </submittedName>
</protein>
<keyword evidence="4" id="KW-0812">Transmembrane</keyword>
<dbReference type="PROSITE" id="PS00409">
    <property type="entry name" value="PROKAR_NTER_METHYL"/>
    <property type="match status" value="1"/>
</dbReference>
<evidence type="ECO:0000313" key="6">
    <source>
        <dbReference type="Proteomes" id="UP000681027"/>
    </source>
</evidence>
<comment type="caution">
    <text evidence="5">The sequence shown here is derived from an EMBL/GenBank/DDBJ whole genome shotgun (WGS) entry which is preliminary data.</text>
</comment>
<feature type="transmembrane region" description="Helical" evidence="4">
    <location>
        <begin position="20"/>
        <end position="39"/>
    </location>
</feature>
<dbReference type="InterPro" id="IPR012902">
    <property type="entry name" value="N_methyl_site"/>
</dbReference>
<name>A0ABS5NUG5_9BACI</name>
<evidence type="ECO:0000313" key="5">
    <source>
        <dbReference type="EMBL" id="MBS4191471.1"/>
    </source>
</evidence>
<dbReference type="Proteomes" id="UP000681027">
    <property type="component" value="Unassembled WGS sequence"/>
</dbReference>
<proteinExistence type="predicted"/>
<comment type="subcellular location">
    <subcellularLocation>
        <location evidence="1">Cell surface</location>
    </subcellularLocation>
</comment>